<keyword evidence="9 10" id="KW-0472">Membrane</keyword>
<evidence type="ECO:0000256" key="9">
    <source>
        <dbReference type="ARBA" id="ARBA00023136"/>
    </source>
</evidence>
<dbReference type="InterPro" id="IPR004316">
    <property type="entry name" value="SWEET_rpt"/>
</dbReference>
<dbReference type="InterPro" id="IPR047664">
    <property type="entry name" value="SWEET"/>
</dbReference>
<comment type="similarity">
    <text evidence="2 10">Belongs to the SWEET sugar transporter family.</text>
</comment>
<dbReference type="Pfam" id="PF03083">
    <property type="entry name" value="MtN3_slv"/>
    <property type="match status" value="2"/>
</dbReference>
<dbReference type="AlphaFoldDB" id="A0A164UP85"/>
<evidence type="ECO:0000313" key="12">
    <source>
        <dbReference type="EMBL" id="KZM89164.1"/>
    </source>
</evidence>
<comment type="subcellular location">
    <subcellularLocation>
        <location evidence="1 10">Cell membrane</location>
        <topology evidence="1 10">Multi-pass membrane protein</topology>
    </subcellularLocation>
</comment>
<dbReference type="OMA" id="PEVSINM"/>
<evidence type="ECO:0000256" key="4">
    <source>
        <dbReference type="ARBA" id="ARBA00022475"/>
    </source>
</evidence>
<keyword evidence="4" id="KW-1003">Cell membrane</keyword>
<feature type="transmembrane region" description="Helical" evidence="10">
    <location>
        <begin position="106"/>
        <end position="126"/>
    </location>
</feature>
<evidence type="ECO:0000256" key="7">
    <source>
        <dbReference type="ARBA" id="ARBA00022737"/>
    </source>
</evidence>
<dbReference type="FunFam" id="1.20.1280.290:FF:000001">
    <property type="entry name" value="Bidirectional sugar transporter SWEET"/>
    <property type="match status" value="1"/>
</dbReference>
<evidence type="ECO:0000256" key="3">
    <source>
        <dbReference type="ARBA" id="ARBA00022448"/>
    </source>
</evidence>
<dbReference type="EMBL" id="CP093349">
    <property type="protein sequence ID" value="WOH10655.1"/>
    <property type="molecule type" value="Genomic_DNA"/>
</dbReference>
<evidence type="ECO:0000313" key="14">
    <source>
        <dbReference type="Proteomes" id="UP000077755"/>
    </source>
</evidence>
<name>A0A164UP85_DAUCS</name>
<feature type="transmembrane region" description="Helical" evidence="10">
    <location>
        <begin position="48"/>
        <end position="66"/>
    </location>
</feature>
<sequence length="272" mass="30764">MALFNFANPCLLAFGILGNFVSFLVYLAPIPTFYRIVKKKSSEGFHSIPYVIALFSAMLMIYYATLKTDGTLLITINSFGCVIEAVYISLYLAYAPRKALVFTLKLVVLLNFVAFWVIVVVIHFLVKPPKQVQVLGGINLLLSLSVFIAPLSIMKKVIKTKSVEFMPFWLSFFLSLSAVMWFFYGFLSRDIYVATPNILGFLFGMVQMVLYAIYRNCDNKVTEELKLPEIMKSSTEPNPEIHPKDTMLKSEADDEKGSENVNHKNEDASEQV</sequence>
<comment type="function">
    <text evidence="10">Mediates both low-affinity uptake and efflux of sugar across the membrane.</text>
</comment>
<reference evidence="13" key="2">
    <citation type="submission" date="2022-03" db="EMBL/GenBank/DDBJ databases">
        <title>Draft title - Genomic analysis of global carrot germplasm unveils the trajectory of domestication and the origin of high carotenoid orange carrot.</title>
        <authorList>
            <person name="Iorizzo M."/>
            <person name="Ellison S."/>
            <person name="Senalik D."/>
            <person name="Macko-Podgorni A."/>
            <person name="Grzebelus D."/>
            <person name="Bostan H."/>
            <person name="Rolling W."/>
            <person name="Curaba J."/>
            <person name="Simon P."/>
        </authorList>
    </citation>
    <scope>NUCLEOTIDE SEQUENCE</scope>
    <source>
        <tissue evidence="13">Leaf</tissue>
    </source>
</reference>
<feature type="transmembrane region" description="Helical" evidence="10">
    <location>
        <begin position="6"/>
        <end position="27"/>
    </location>
</feature>
<evidence type="ECO:0000313" key="13">
    <source>
        <dbReference type="EMBL" id="WOH10655.1"/>
    </source>
</evidence>
<dbReference type="Gene3D" id="1.20.1280.290">
    <property type="match status" value="2"/>
</dbReference>
<dbReference type="GO" id="GO:0005886">
    <property type="term" value="C:plasma membrane"/>
    <property type="evidence" value="ECO:0007669"/>
    <property type="project" value="UniProtKB-SubCell"/>
</dbReference>
<dbReference type="PANTHER" id="PTHR10791">
    <property type="entry name" value="RAG1-ACTIVATING PROTEIN 1"/>
    <property type="match status" value="1"/>
</dbReference>
<dbReference type="SMR" id="A0A164UP85"/>
<evidence type="ECO:0000256" key="5">
    <source>
        <dbReference type="ARBA" id="ARBA00022597"/>
    </source>
</evidence>
<protein>
    <recommendedName>
        <fullName evidence="10">Bidirectional sugar transporter SWEET</fullName>
    </recommendedName>
</protein>
<evidence type="ECO:0000256" key="2">
    <source>
        <dbReference type="ARBA" id="ARBA00007809"/>
    </source>
</evidence>
<dbReference type="GO" id="GO:0051119">
    <property type="term" value="F:sugar transmembrane transporter activity"/>
    <property type="evidence" value="ECO:0007669"/>
    <property type="project" value="InterPro"/>
</dbReference>
<keyword evidence="3 10" id="KW-0813">Transport</keyword>
<proteinExistence type="inferred from homology"/>
<dbReference type="OrthoDB" id="409725at2759"/>
<dbReference type="KEGG" id="dcr:108195058"/>
<evidence type="ECO:0000256" key="11">
    <source>
        <dbReference type="SAM" id="MobiDB-lite"/>
    </source>
</evidence>
<keyword evidence="7" id="KW-0677">Repeat</keyword>
<feature type="compositionally biased region" description="Basic and acidic residues" evidence="11">
    <location>
        <begin position="239"/>
        <end position="272"/>
    </location>
</feature>
<keyword evidence="8 10" id="KW-1133">Transmembrane helix</keyword>
<feature type="transmembrane region" description="Helical" evidence="10">
    <location>
        <begin position="72"/>
        <end position="94"/>
    </location>
</feature>
<dbReference type="Proteomes" id="UP000077755">
    <property type="component" value="Chromosome 7"/>
</dbReference>
<keyword evidence="6 10" id="KW-0812">Transmembrane</keyword>
<feature type="region of interest" description="Disordered" evidence="11">
    <location>
        <begin position="231"/>
        <end position="272"/>
    </location>
</feature>
<accession>A0A164UP85</accession>
<feature type="transmembrane region" description="Helical" evidence="10">
    <location>
        <begin position="165"/>
        <end position="187"/>
    </location>
</feature>
<evidence type="ECO:0000256" key="10">
    <source>
        <dbReference type="RuleBase" id="RU910715"/>
    </source>
</evidence>
<feature type="transmembrane region" description="Helical" evidence="10">
    <location>
        <begin position="193"/>
        <end position="214"/>
    </location>
</feature>
<dbReference type="PANTHER" id="PTHR10791:SF225">
    <property type="entry name" value="BIDIRECTIONAL SUGAR TRANSPORTER SWEET"/>
    <property type="match status" value="1"/>
</dbReference>
<feature type="transmembrane region" description="Helical" evidence="10">
    <location>
        <begin position="132"/>
        <end position="153"/>
    </location>
</feature>
<evidence type="ECO:0000256" key="6">
    <source>
        <dbReference type="ARBA" id="ARBA00022692"/>
    </source>
</evidence>
<evidence type="ECO:0000256" key="1">
    <source>
        <dbReference type="ARBA" id="ARBA00004651"/>
    </source>
</evidence>
<reference evidence="12" key="1">
    <citation type="journal article" date="2016" name="Nat. Genet.">
        <title>A high-quality carrot genome assembly provides new insights into carotenoid accumulation and asterid genome evolution.</title>
        <authorList>
            <person name="Iorizzo M."/>
            <person name="Ellison S."/>
            <person name="Senalik D."/>
            <person name="Zeng P."/>
            <person name="Satapoomin P."/>
            <person name="Huang J."/>
            <person name="Bowman M."/>
            <person name="Iovene M."/>
            <person name="Sanseverino W."/>
            <person name="Cavagnaro P."/>
            <person name="Yildiz M."/>
            <person name="Macko-Podgorni A."/>
            <person name="Moranska E."/>
            <person name="Grzebelus E."/>
            <person name="Grzebelus D."/>
            <person name="Ashrafi H."/>
            <person name="Zheng Z."/>
            <person name="Cheng S."/>
            <person name="Spooner D."/>
            <person name="Van Deynze A."/>
            <person name="Simon P."/>
        </authorList>
    </citation>
    <scope>NUCLEOTIDE SEQUENCE [LARGE SCALE GENOMIC DNA]</scope>
    <source>
        <tissue evidence="12">Leaf</tissue>
    </source>
</reference>
<evidence type="ECO:0000256" key="8">
    <source>
        <dbReference type="ARBA" id="ARBA00022989"/>
    </source>
</evidence>
<keyword evidence="14" id="KW-1185">Reference proteome</keyword>
<dbReference type="EMBL" id="LNRQ01000007">
    <property type="protein sequence ID" value="KZM89164.1"/>
    <property type="molecule type" value="Genomic_DNA"/>
</dbReference>
<dbReference type="FunFam" id="1.20.1280.290:FF:000003">
    <property type="entry name" value="Bidirectional sugar transporter SWEET"/>
    <property type="match status" value="1"/>
</dbReference>
<dbReference type="Gramene" id="KZM89164">
    <property type="protein sequence ID" value="KZM89164"/>
    <property type="gene ID" value="DCAR_026239"/>
</dbReference>
<gene>
    <name evidence="12" type="ORF">DCAR_026239</name>
    <name evidence="13" type="ORF">DCAR_0730124</name>
</gene>
<organism evidence="12">
    <name type="scientific">Daucus carota subsp. sativus</name>
    <name type="common">Carrot</name>
    <dbReference type="NCBI Taxonomy" id="79200"/>
    <lineage>
        <taxon>Eukaryota</taxon>
        <taxon>Viridiplantae</taxon>
        <taxon>Streptophyta</taxon>
        <taxon>Embryophyta</taxon>
        <taxon>Tracheophyta</taxon>
        <taxon>Spermatophyta</taxon>
        <taxon>Magnoliopsida</taxon>
        <taxon>eudicotyledons</taxon>
        <taxon>Gunneridae</taxon>
        <taxon>Pentapetalae</taxon>
        <taxon>asterids</taxon>
        <taxon>campanulids</taxon>
        <taxon>Apiales</taxon>
        <taxon>Apiaceae</taxon>
        <taxon>Apioideae</taxon>
        <taxon>Scandiceae</taxon>
        <taxon>Daucinae</taxon>
        <taxon>Daucus</taxon>
        <taxon>Daucus sect. Daucus</taxon>
    </lineage>
</organism>
<keyword evidence="5 10" id="KW-0762">Sugar transport</keyword>